<keyword evidence="2" id="KW-0560">Oxidoreductase</keyword>
<feature type="region of interest" description="Disordered" evidence="3">
    <location>
        <begin position="1"/>
        <end position="22"/>
    </location>
</feature>
<evidence type="ECO:0000256" key="1">
    <source>
        <dbReference type="ARBA" id="ARBA00006484"/>
    </source>
</evidence>
<dbReference type="SUPFAM" id="SSF51735">
    <property type="entry name" value="NAD(P)-binding Rossmann-fold domains"/>
    <property type="match status" value="1"/>
</dbReference>
<feature type="compositionally biased region" description="Polar residues" evidence="3">
    <location>
        <begin position="1"/>
        <end position="15"/>
    </location>
</feature>
<accession>A0A6A6VF69</accession>
<gene>
    <name evidence="4" type="ORF">M011DRAFT_400442</name>
</gene>
<dbReference type="PANTHER" id="PTHR43008">
    <property type="entry name" value="BENZIL REDUCTASE"/>
    <property type="match status" value="1"/>
</dbReference>
<dbReference type="EMBL" id="MU006569">
    <property type="protein sequence ID" value="KAF2748364.1"/>
    <property type="molecule type" value="Genomic_DNA"/>
</dbReference>
<dbReference type="GO" id="GO:0050664">
    <property type="term" value="F:oxidoreductase activity, acting on NAD(P)H, oxygen as acceptor"/>
    <property type="evidence" value="ECO:0007669"/>
    <property type="project" value="TreeGrafter"/>
</dbReference>
<organism evidence="4 5">
    <name type="scientific">Sporormia fimetaria CBS 119925</name>
    <dbReference type="NCBI Taxonomy" id="1340428"/>
    <lineage>
        <taxon>Eukaryota</taxon>
        <taxon>Fungi</taxon>
        <taxon>Dikarya</taxon>
        <taxon>Ascomycota</taxon>
        <taxon>Pezizomycotina</taxon>
        <taxon>Dothideomycetes</taxon>
        <taxon>Pleosporomycetidae</taxon>
        <taxon>Pleosporales</taxon>
        <taxon>Sporormiaceae</taxon>
        <taxon>Sporormia</taxon>
    </lineage>
</organism>
<sequence length="309" mass="33345">MNPSYGLSVTPTTHHTIPPSLSSQTLPTPFTVAITGAGKGLGYHISLQYAHAGASQIAISSRTASDLDALAQKIHEVNPNAKVLKTVCDTTSDSSVDALVKEVEKAFGRLDVVIANAGVISRYITDAQKDANRSKEGSTNLPIGLQEDSDWQRVLNINLHGTWRVSRAFLPLLTSTEGGMKTVVVITSLAAHSTSSLLTPIAYNVSKIAVNRLVEHIDSDHREKDGVLAYALHPGAVVTPQTKEHGGEAWKGILSDDEGLAGAVCVWLSKERRAWLSGRYVSANWDMGELEGRREEIEKGDLLKFRMAV</sequence>
<dbReference type="Proteomes" id="UP000799440">
    <property type="component" value="Unassembled WGS sequence"/>
</dbReference>
<reference evidence="4" key="1">
    <citation type="journal article" date="2020" name="Stud. Mycol.">
        <title>101 Dothideomycetes genomes: a test case for predicting lifestyles and emergence of pathogens.</title>
        <authorList>
            <person name="Haridas S."/>
            <person name="Albert R."/>
            <person name="Binder M."/>
            <person name="Bloem J."/>
            <person name="Labutti K."/>
            <person name="Salamov A."/>
            <person name="Andreopoulos B."/>
            <person name="Baker S."/>
            <person name="Barry K."/>
            <person name="Bills G."/>
            <person name="Bluhm B."/>
            <person name="Cannon C."/>
            <person name="Castanera R."/>
            <person name="Culley D."/>
            <person name="Daum C."/>
            <person name="Ezra D."/>
            <person name="Gonzalez J."/>
            <person name="Henrissat B."/>
            <person name="Kuo A."/>
            <person name="Liang C."/>
            <person name="Lipzen A."/>
            <person name="Lutzoni F."/>
            <person name="Magnuson J."/>
            <person name="Mondo S."/>
            <person name="Nolan M."/>
            <person name="Ohm R."/>
            <person name="Pangilinan J."/>
            <person name="Park H.-J."/>
            <person name="Ramirez L."/>
            <person name="Alfaro M."/>
            <person name="Sun H."/>
            <person name="Tritt A."/>
            <person name="Yoshinaga Y."/>
            <person name="Zwiers L.-H."/>
            <person name="Turgeon B."/>
            <person name="Goodwin S."/>
            <person name="Spatafora J."/>
            <person name="Crous P."/>
            <person name="Grigoriev I."/>
        </authorList>
    </citation>
    <scope>NUCLEOTIDE SEQUENCE</scope>
    <source>
        <strain evidence="4">CBS 119925</strain>
    </source>
</reference>
<evidence type="ECO:0000313" key="4">
    <source>
        <dbReference type="EMBL" id="KAF2748364.1"/>
    </source>
</evidence>
<proteinExistence type="inferred from homology"/>
<dbReference type="InterPro" id="IPR002347">
    <property type="entry name" value="SDR_fam"/>
</dbReference>
<dbReference type="PRINTS" id="PR00081">
    <property type="entry name" value="GDHRDH"/>
</dbReference>
<comment type="similarity">
    <text evidence="1">Belongs to the short-chain dehydrogenases/reductases (SDR) family.</text>
</comment>
<name>A0A6A6VF69_9PLEO</name>
<dbReference type="PANTHER" id="PTHR43008:SF4">
    <property type="entry name" value="CHAIN DEHYDROGENASE, PUTATIVE (AFU_ORTHOLOGUE AFUA_4G08710)-RELATED"/>
    <property type="match status" value="1"/>
</dbReference>
<dbReference type="InterPro" id="IPR036291">
    <property type="entry name" value="NAD(P)-bd_dom_sf"/>
</dbReference>
<dbReference type="Pfam" id="PF00106">
    <property type="entry name" value="adh_short"/>
    <property type="match status" value="1"/>
</dbReference>
<evidence type="ECO:0000256" key="3">
    <source>
        <dbReference type="SAM" id="MobiDB-lite"/>
    </source>
</evidence>
<evidence type="ECO:0000313" key="5">
    <source>
        <dbReference type="Proteomes" id="UP000799440"/>
    </source>
</evidence>
<dbReference type="AlphaFoldDB" id="A0A6A6VF69"/>
<dbReference type="Gene3D" id="3.40.50.720">
    <property type="entry name" value="NAD(P)-binding Rossmann-like Domain"/>
    <property type="match status" value="1"/>
</dbReference>
<protein>
    <submittedName>
        <fullName evidence="4">NAD(P)-binding protein</fullName>
    </submittedName>
</protein>
<evidence type="ECO:0000256" key="2">
    <source>
        <dbReference type="ARBA" id="ARBA00023002"/>
    </source>
</evidence>
<dbReference type="OrthoDB" id="1933717at2759"/>
<dbReference type="GO" id="GO:0016616">
    <property type="term" value="F:oxidoreductase activity, acting on the CH-OH group of donors, NAD or NADP as acceptor"/>
    <property type="evidence" value="ECO:0007669"/>
    <property type="project" value="UniProtKB-ARBA"/>
</dbReference>
<dbReference type="CDD" id="cd05233">
    <property type="entry name" value="SDR_c"/>
    <property type="match status" value="1"/>
</dbReference>
<keyword evidence="5" id="KW-1185">Reference proteome</keyword>